<keyword evidence="6" id="KW-1185">Reference proteome</keyword>
<dbReference type="GO" id="GO:0019698">
    <property type="term" value="P:D-galacturonate catabolic process"/>
    <property type="evidence" value="ECO:0007669"/>
    <property type="project" value="TreeGrafter"/>
</dbReference>
<dbReference type="Gene3D" id="2.30.130.110">
    <property type="match status" value="1"/>
</dbReference>
<dbReference type="RefSeq" id="WP_183361079.1">
    <property type="nucleotide sequence ID" value="NZ_BLXZ01000004.1"/>
</dbReference>
<evidence type="ECO:0000259" key="3">
    <source>
        <dbReference type="Pfam" id="PF04295"/>
    </source>
</evidence>
<dbReference type="InterPro" id="IPR052172">
    <property type="entry name" value="UxaA_altronate/galactarate_dh"/>
</dbReference>
<evidence type="ECO:0000313" key="6">
    <source>
        <dbReference type="Proteomes" id="UP000587586"/>
    </source>
</evidence>
<comment type="caution">
    <text evidence="5">The sequence shown here is derived from an EMBL/GenBank/DDBJ whole genome shotgun (WGS) entry which is preliminary data.</text>
</comment>
<feature type="domain" description="D-galactarate/Altronate dehydratase second" evidence="3">
    <location>
        <begin position="112"/>
        <end position="248"/>
    </location>
</feature>
<evidence type="ECO:0000259" key="4">
    <source>
        <dbReference type="Pfam" id="PF20629"/>
    </source>
</evidence>
<accession>A0A6V8NAF7</accession>
<comment type="similarity">
    <text evidence="1">Belongs to the UxaA family.</text>
</comment>
<evidence type="ECO:0000256" key="1">
    <source>
        <dbReference type="ARBA" id="ARBA00010986"/>
    </source>
</evidence>
<feature type="domain" description="D-galactarate/Altronate dehydratase C-terminal" evidence="4">
    <location>
        <begin position="259"/>
        <end position="500"/>
    </location>
</feature>
<dbReference type="GO" id="GO:0016829">
    <property type="term" value="F:lyase activity"/>
    <property type="evidence" value="ECO:0007669"/>
    <property type="project" value="UniProtKB-KW"/>
</dbReference>
<name>A0A6V8NAF7_9BACT</name>
<keyword evidence="2" id="KW-0456">Lyase</keyword>
<dbReference type="InterPro" id="IPR048332">
    <property type="entry name" value="GD_AH_C"/>
</dbReference>
<dbReference type="AlphaFoldDB" id="A0A6V8NAF7"/>
<gene>
    <name evidence="5" type="ORF">GMLC_21020</name>
</gene>
<dbReference type="PANTHER" id="PTHR30536:SF5">
    <property type="entry name" value="ALTRONATE DEHYDRATASE"/>
    <property type="match status" value="1"/>
</dbReference>
<sequence length="504" mass="52770">MRLEEIALIVAPEADNVALVKVPAPAGTRLETPEGELVLPEEVLPGERIALCDLPGGSYLYQYGFPFATSCGIARGQAVHGGNTRAEIPPCSAAAGTASVTLPPLTGKSFQGYRRADGRYGTRNYYIVIPTSMCASQVAVQIAEPFRSAPQGIDAVLALPHTEGCGCAAGLQIDRLLHVLKEMIAHPNVGGALVVDLGCEQSNAAVLKGVIPSGCAGKPVEWLTIQQLGTPATIAQGRALIEERLPEVASARRTPCPLERLVLAGECGASDAFSGVTANRVIGGAVDRVIAAGGSAIISEFPEMVGAEQVLFPRMQRPELVDKFQRLMGWYREVASRLGTVLDHNLVPENKAGGLINPYIKSLGAVVKGGSGPITGVLDYGERCDKPGLHLMQGPGNDPESVTGLAASGANLILFSTGRGTGTGCALVPVIKISSQSALARRMPDDIDFDAGSILSAEDPTSERELLADRLLDQLIAVASGQPTKAEHNGQHQFQIWSAGKLSL</sequence>
<evidence type="ECO:0000256" key="2">
    <source>
        <dbReference type="ARBA" id="ARBA00023239"/>
    </source>
</evidence>
<organism evidence="5 6">
    <name type="scientific">Geomonas limicola</name>
    <dbReference type="NCBI Taxonomy" id="2740186"/>
    <lineage>
        <taxon>Bacteria</taxon>
        <taxon>Pseudomonadati</taxon>
        <taxon>Thermodesulfobacteriota</taxon>
        <taxon>Desulfuromonadia</taxon>
        <taxon>Geobacterales</taxon>
        <taxon>Geobacteraceae</taxon>
        <taxon>Geomonas</taxon>
    </lineage>
</organism>
<reference evidence="6" key="1">
    <citation type="submission" date="2020-06" db="EMBL/GenBank/DDBJ databases">
        <title>Draft genomic sequecing of Geomonas sp. Red745.</title>
        <authorList>
            <person name="Itoh H."/>
            <person name="Xu Z.X."/>
            <person name="Ushijima N."/>
            <person name="Masuda Y."/>
            <person name="Shiratori Y."/>
            <person name="Senoo K."/>
        </authorList>
    </citation>
    <scope>NUCLEOTIDE SEQUENCE [LARGE SCALE GENOMIC DNA]</scope>
    <source>
        <strain evidence="6">Red745</strain>
    </source>
</reference>
<protein>
    <submittedName>
        <fullName evidence="5">Galactarate dehydratase</fullName>
    </submittedName>
</protein>
<dbReference type="InterPro" id="IPR007392">
    <property type="entry name" value="GD_AH_second"/>
</dbReference>
<dbReference type="PANTHER" id="PTHR30536">
    <property type="entry name" value="ALTRONATE/GALACTARATE DEHYDRATASE"/>
    <property type="match status" value="1"/>
</dbReference>
<dbReference type="EMBL" id="BLXZ01000004">
    <property type="protein sequence ID" value="GFO68523.1"/>
    <property type="molecule type" value="Genomic_DNA"/>
</dbReference>
<proteinExistence type="inferred from homology"/>
<dbReference type="Pfam" id="PF04295">
    <property type="entry name" value="GD_AH_second"/>
    <property type="match status" value="1"/>
</dbReference>
<dbReference type="Proteomes" id="UP000587586">
    <property type="component" value="Unassembled WGS sequence"/>
</dbReference>
<evidence type="ECO:0000313" key="5">
    <source>
        <dbReference type="EMBL" id="GFO68523.1"/>
    </source>
</evidence>
<dbReference type="Pfam" id="PF20629">
    <property type="entry name" value="GD_AH_C"/>
    <property type="match status" value="1"/>
</dbReference>